<evidence type="ECO:0000313" key="2">
    <source>
        <dbReference type="EMBL" id="KIK77188.1"/>
    </source>
</evidence>
<accession>A0A0D0CPG0</accession>
<evidence type="ECO:0000256" key="1">
    <source>
        <dbReference type="SAM" id="MobiDB-lite"/>
    </source>
</evidence>
<keyword evidence="3" id="KW-1185">Reference proteome</keyword>
<organism evidence="2 3">
    <name type="scientific">Paxillus rubicundulus Ve08.2h10</name>
    <dbReference type="NCBI Taxonomy" id="930991"/>
    <lineage>
        <taxon>Eukaryota</taxon>
        <taxon>Fungi</taxon>
        <taxon>Dikarya</taxon>
        <taxon>Basidiomycota</taxon>
        <taxon>Agaricomycotina</taxon>
        <taxon>Agaricomycetes</taxon>
        <taxon>Agaricomycetidae</taxon>
        <taxon>Boletales</taxon>
        <taxon>Paxilineae</taxon>
        <taxon>Paxillaceae</taxon>
        <taxon>Paxillus</taxon>
    </lineage>
</organism>
<dbReference type="AlphaFoldDB" id="A0A0D0CPG0"/>
<evidence type="ECO:0000313" key="3">
    <source>
        <dbReference type="Proteomes" id="UP000054538"/>
    </source>
</evidence>
<reference evidence="3" key="2">
    <citation type="submission" date="2015-01" db="EMBL/GenBank/DDBJ databases">
        <title>Evolutionary Origins and Diversification of the Mycorrhizal Mutualists.</title>
        <authorList>
            <consortium name="DOE Joint Genome Institute"/>
            <consortium name="Mycorrhizal Genomics Consortium"/>
            <person name="Kohler A."/>
            <person name="Kuo A."/>
            <person name="Nagy L.G."/>
            <person name="Floudas D."/>
            <person name="Copeland A."/>
            <person name="Barry K.W."/>
            <person name="Cichocki N."/>
            <person name="Veneault-Fourrey C."/>
            <person name="LaButti K."/>
            <person name="Lindquist E.A."/>
            <person name="Lipzen A."/>
            <person name="Lundell T."/>
            <person name="Morin E."/>
            <person name="Murat C."/>
            <person name="Riley R."/>
            <person name="Ohm R."/>
            <person name="Sun H."/>
            <person name="Tunlid A."/>
            <person name="Henrissat B."/>
            <person name="Grigoriev I.V."/>
            <person name="Hibbett D.S."/>
            <person name="Martin F."/>
        </authorList>
    </citation>
    <scope>NUCLEOTIDE SEQUENCE [LARGE SCALE GENOMIC DNA]</scope>
    <source>
        <strain evidence="3">Ve08.2h10</strain>
    </source>
</reference>
<dbReference type="Proteomes" id="UP000054538">
    <property type="component" value="Unassembled WGS sequence"/>
</dbReference>
<sequence>MTIYWPCGQKKEPYSSNGHCHHCPPPSHKSASAHQSHTAESLMLGMQGLLNFLTLLLNNSNITSEDKTSACRAVVLTMLQEQDGDLSKDIKAFIRTMIVYNVGFTDVYTLTANKDEHTEFIRVEVEGMRINIRKNSRCHLSLYIILYCYSVIKSIYNI</sequence>
<gene>
    <name evidence="2" type="ORF">PAXRUDRAFT_167567</name>
</gene>
<proteinExistence type="predicted"/>
<dbReference type="HOGENOM" id="CLU_141167_0_0_1"/>
<dbReference type="InParanoid" id="A0A0D0CPG0"/>
<protein>
    <submittedName>
        <fullName evidence="2">Uncharacterized protein</fullName>
    </submittedName>
</protein>
<dbReference type="EMBL" id="KN827092">
    <property type="protein sequence ID" value="KIK77188.1"/>
    <property type="molecule type" value="Genomic_DNA"/>
</dbReference>
<feature type="region of interest" description="Disordered" evidence="1">
    <location>
        <begin position="16"/>
        <end position="36"/>
    </location>
</feature>
<name>A0A0D0CPG0_9AGAM</name>
<reference evidence="2 3" key="1">
    <citation type="submission" date="2014-04" db="EMBL/GenBank/DDBJ databases">
        <authorList>
            <consortium name="DOE Joint Genome Institute"/>
            <person name="Kuo A."/>
            <person name="Kohler A."/>
            <person name="Jargeat P."/>
            <person name="Nagy L.G."/>
            <person name="Floudas D."/>
            <person name="Copeland A."/>
            <person name="Barry K.W."/>
            <person name="Cichocki N."/>
            <person name="Veneault-Fourrey C."/>
            <person name="LaButti K."/>
            <person name="Lindquist E.A."/>
            <person name="Lipzen A."/>
            <person name="Lundell T."/>
            <person name="Morin E."/>
            <person name="Murat C."/>
            <person name="Sun H."/>
            <person name="Tunlid A."/>
            <person name="Henrissat B."/>
            <person name="Grigoriev I.V."/>
            <person name="Hibbett D.S."/>
            <person name="Martin F."/>
            <person name="Nordberg H.P."/>
            <person name="Cantor M.N."/>
            <person name="Hua S.X."/>
        </authorList>
    </citation>
    <scope>NUCLEOTIDE SEQUENCE [LARGE SCALE GENOMIC DNA]</scope>
    <source>
        <strain evidence="2 3">Ve08.2h10</strain>
    </source>
</reference>